<organism evidence="8 9">
    <name type="scientific">Mycolicibacterium anyangense</name>
    <dbReference type="NCBI Taxonomy" id="1431246"/>
    <lineage>
        <taxon>Bacteria</taxon>
        <taxon>Bacillati</taxon>
        <taxon>Actinomycetota</taxon>
        <taxon>Actinomycetes</taxon>
        <taxon>Mycobacteriales</taxon>
        <taxon>Mycobacteriaceae</taxon>
        <taxon>Mycolicibacterium</taxon>
    </lineage>
</organism>
<proteinExistence type="inferred from homology"/>
<comment type="similarity">
    <text evidence="2">Belongs to the MmpS family.</text>
</comment>
<dbReference type="RefSeq" id="WP_163807806.1">
    <property type="nucleotide sequence ID" value="NZ_AP022620.1"/>
</dbReference>
<comment type="subcellular location">
    <subcellularLocation>
        <location evidence="1">Cell membrane</location>
    </subcellularLocation>
</comment>
<accession>A0A6N4WD55</accession>
<dbReference type="Proteomes" id="UP000467249">
    <property type="component" value="Chromosome"/>
</dbReference>
<feature type="transmembrane region" description="Helical" evidence="7">
    <location>
        <begin position="6"/>
        <end position="27"/>
    </location>
</feature>
<evidence type="ECO:0000256" key="3">
    <source>
        <dbReference type="ARBA" id="ARBA00022475"/>
    </source>
</evidence>
<dbReference type="GO" id="GO:0005886">
    <property type="term" value="C:plasma membrane"/>
    <property type="evidence" value="ECO:0007669"/>
    <property type="project" value="UniProtKB-SubCell"/>
</dbReference>
<evidence type="ECO:0000256" key="5">
    <source>
        <dbReference type="ARBA" id="ARBA00022989"/>
    </source>
</evidence>
<dbReference type="InterPro" id="IPR008693">
    <property type="entry name" value="MmpS"/>
</dbReference>
<keyword evidence="9" id="KW-1185">Reference proteome</keyword>
<evidence type="ECO:0000256" key="6">
    <source>
        <dbReference type="ARBA" id="ARBA00023136"/>
    </source>
</evidence>
<evidence type="ECO:0000313" key="9">
    <source>
        <dbReference type="Proteomes" id="UP000467249"/>
    </source>
</evidence>
<keyword evidence="5 7" id="KW-1133">Transmembrane helix</keyword>
<evidence type="ECO:0000313" key="8">
    <source>
        <dbReference type="EMBL" id="BBZ78695.1"/>
    </source>
</evidence>
<evidence type="ECO:0000256" key="2">
    <source>
        <dbReference type="ARBA" id="ARBA00007531"/>
    </source>
</evidence>
<protein>
    <submittedName>
        <fullName evidence="8">Membrane protein</fullName>
    </submittedName>
</protein>
<keyword evidence="4 7" id="KW-0812">Transmembrane</keyword>
<gene>
    <name evidence="8" type="ORF">MANY_40320</name>
</gene>
<evidence type="ECO:0000256" key="4">
    <source>
        <dbReference type="ARBA" id="ARBA00022692"/>
    </source>
</evidence>
<reference evidence="8 9" key="1">
    <citation type="journal article" date="2019" name="Emerg. Microbes Infect.">
        <title>Comprehensive subspecies identification of 175 nontuberculous mycobacteria species based on 7547 genomic profiles.</title>
        <authorList>
            <person name="Matsumoto Y."/>
            <person name="Kinjo T."/>
            <person name="Motooka D."/>
            <person name="Nabeya D."/>
            <person name="Jung N."/>
            <person name="Uechi K."/>
            <person name="Horii T."/>
            <person name="Iida T."/>
            <person name="Fujita J."/>
            <person name="Nakamura S."/>
        </authorList>
    </citation>
    <scope>NUCLEOTIDE SEQUENCE [LARGE SCALE GENOMIC DNA]</scope>
    <source>
        <strain evidence="8 9">JCM 30275</strain>
    </source>
</reference>
<dbReference type="Pfam" id="PF05423">
    <property type="entry name" value="Mycobact_memb"/>
    <property type="match status" value="1"/>
</dbReference>
<dbReference type="AlphaFoldDB" id="A0A6N4WD55"/>
<dbReference type="Gene3D" id="2.60.40.2880">
    <property type="entry name" value="MmpS1-5, C-terminal soluble domain"/>
    <property type="match status" value="1"/>
</dbReference>
<keyword evidence="3" id="KW-1003">Cell membrane</keyword>
<dbReference type="InterPro" id="IPR038468">
    <property type="entry name" value="MmpS_C"/>
</dbReference>
<sequence>MGLLKRAWLPLVMVIVVVVGGIAVGRIRGIFGSDPVMVAPTNFAGDAKRFTPKVVRYEVFGPPGAVADVNYIDLDAMPQRASSVPLPWSLTLSTTDASVSATLVAQGNADELGCRVYVDEKLRVERTVDGYNAQTYCIVKSA</sequence>
<keyword evidence="6 7" id="KW-0472">Membrane</keyword>
<dbReference type="EMBL" id="AP022620">
    <property type="protein sequence ID" value="BBZ78695.1"/>
    <property type="molecule type" value="Genomic_DNA"/>
</dbReference>
<name>A0A6N4WD55_9MYCO</name>
<dbReference type="KEGG" id="many:MANY_40320"/>
<evidence type="ECO:0000256" key="1">
    <source>
        <dbReference type="ARBA" id="ARBA00004236"/>
    </source>
</evidence>
<evidence type="ECO:0000256" key="7">
    <source>
        <dbReference type="SAM" id="Phobius"/>
    </source>
</evidence>